<evidence type="ECO:0000313" key="3">
    <source>
        <dbReference type="Proteomes" id="UP000216188"/>
    </source>
</evidence>
<feature type="compositionally biased region" description="Polar residues" evidence="1">
    <location>
        <begin position="39"/>
        <end position="50"/>
    </location>
</feature>
<reference evidence="2 3" key="1">
    <citation type="submission" date="2017-07" db="EMBL/GenBank/DDBJ databases">
        <title>Phylogenetic study on the rhizospheric bacterium Ochrobactrum sp. A44.</title>
        <authorList>
            <person name="Krzyzanowska D.M."/>
            <person name="Ossowicki A."/>
            <person name="Rajewska M."/>
            <person name="Maciag T."/>
            <person name="Kaczynski Z."/>
            <person name="Czerwicka M."/>
            <person name="Jafra S."/>
        </authorList>
    </citation>
    <scope>NUCLEOTIDE SEQUENCE [LARGE SCALE GENOMIC DNA]</scope>
    <source>
        <strain evidence="2 3">CCUG 30717</strain>
    </source>
</reference>
<dbReference type="EMBL" id="NNRM01000037">
    <property type="protein sequence ID" value="OYR23905.1"/>
    <property type="molecule type" value="Genomic_DNA"/>
</dbReference>
<evidence type="ECO:0000256" key="1">
    <source>
        <dbReference type="SAM" id="MobiDB-lite"/>
    </source>
</evidence>
<gene>
    <name evidence="2" type="ORF">CEV34_3238</name>
</gene>
<protein>
    <submittedName>
        <fullName evidence="2">Uncharacterized protein</fullName>
    </submittedName>
</protein>
<feature type="compositionally biased region" description="Basic and acidic residues" evidence="1">
    <location>
        <begin position="51"/>
        <end position="61"/>
    </location>
</feature>
<keyword evidence="3" id="KW-1185">Reference proteome</keyword>
<comment type="caution">
    <text evidence="2">The sequence shown here is derived from an EMBL/GenBank/DDBJ whole genome shotgun (WGS) entry which is preliminary data.</text>
</comment>
<sequence>MKMVEKKNPWSDPDLHRDDQSADPSKVEPRDHQQKPTHEQSNAPGSQSTKKPSEPYPDRSR</sequence>
<feature type="compositionally biased region" description="Basic and acidic residues" evidence="1">
    <location>
        <begin position="1"/>
        <end position="38"/>
    </location>
</feature>
<dbReference type="STRING" id="419475.A8A54_18525"/>
<proteinExistence type="predicted"/>
<accession>A0A256G9V0</accession>
<evidence type="ECO:0000313" key="2">
    <source>
        <dbReference type="EMBL" id="OYR23905.1"/>
    </source>
</evidence>
<name>A0A256G9V0_9HYPH</name>
<feature type="region of interest" description="Disordered" evidence="1">
    <location>
        <begin position="1"/>
        <end position="61"/>
    </location>
</feature>
<organism evidence="2 3">
    <name type="scientific">Brucella pseudogrignonensis</name>
    <dbReference type="NCBI Taxonomy" id="419475"/>
    <lineage>
        <taxon>Bacteria</taxon>
        <taxon>Pseudomonadati</taxon>
        <taxon>Pseudomonadota</taxon>
        <taxon>Alphaproteobacteria</taxon>
        <taxon>Hyphomicrobiales</taxon>
        <taxon>Brucellaceae</taxon>
        <taxon>Brucella/Ochrobactrum group</taxon>
        <taxon>Brucella</taxon>
    </lineage>
</organism>
<dbReference type="Proteomes" id="UP000216188">
    <property type="component" value="Unassembled WGS sequence"/>
</dbReference>
<dbReference type="AlphaFoldDB" id="A0A256G9V0"/>